<evidence type="ECO:0000256" key="1">
    <source>
        <dbReference type="ARBA" id="ARBA00004191"/>
    </source>
</evidence>
<sequence length="537" mass="57278">MKVPVTWFLLLCFFSFTVCGVPNRPLRLRWGASPLHDAKRFGDADTGAPRRAIQLASDESAEEVVTAGAPLNETSTLSVSVFCDLSPLEGVRRLVGDLVIDSRCAADALPDLGFVSDLEEVEGSVRIENTLFKTPFSVSFPSLREVRGDGETGEGGDVIARNCSRLESLSFEALETVEAGFEVGAPGGGNPFLREINFGFLKNVGGEFRIQENGGLTALSCRSLVSVGNLTVSGNEQLALFSLSSLVSVGGNVFIGDSSALTTFSLDALSSVRGSVYIRDNSGLSSFGMHALESVGSFLRIRRNSALTTFDLGGLKSVGGFFHVVCELTRSIDRHRNCVLTSFSMDALESVGGDLYIGGNDALTFFSMHGLESVGRHFTVGGTDWRGRNTTNSALTTVRIEQLRSVGGNFTVTNNESLKILALRTCSSPVPPAGEGEEEEEISDSVAGDEEGEATHTDEMDATDSQELPHQPSSSDPSEEVCRPLSVEGSKNVQEIKLDGIVISEPLPLSTADSEAVMRDVEDLEKEVQGENGPALL</sequence>
<dbReference type="Gene3D" id="3.80.20.20">
    <property type="entry name" value="Receptor L-domain"/>
    <property type="match status" value="2"/>
</dbReference>
<evidence type="ECO:0000313" key="9">
    <source>
        <dbReference type="EMBL" id="CEM17682.1"/>
    </source>
</evidence>
<feature type="signal peptide" evidence="7">
    <location>
        <begin position="1"/>
        <end position="20"/>
    </location>
</feature>
<dbReference type="SUPFAM" id="SSF52058">
    <property type="entry name" value="L domain-like"/>
    <property type="match status" value="2"/>
</dbReference>
<feature type="chain" id="PRO_5005189469" description="Receptor L-domain domain-containing protein" evidence="7">
    <location>
        <begin position="21"/>
        <end position="537"/>
    </location>
</feature>
<proteinExistence type="predicted"/>
<accession>A0A0G4FSJ3</accession>
<feature type="compositionally biased region" description="Acidic residues" evidence="6">
    <location>
        <begin position="435"/>
        <end position="452"/>
    </location>
</feature>
<dbReference type="AlphaFoldDB" id="A0A0G4FSJ3"/>
<feature type="compositionally biased region" description="Polar residues" evidence="6">
    <location>
        <begin position="463"/>
        <end position="476"/>
    </location>
</feature>
<dbReference type="PhylomeDB" id="A0A0G4FSJ3"/>
<dbReference type="InterPro" id="IPR000494">
    <property type="entry name" value="Rcpt_L-dom"/>
</dbReference>
<dbReference type="Pfam" id="PF01030">
    <property type="entry name" value="Recep_L_domain"/>
    <property type="match status" value="1"/>
</dbReference>
<evidence type="ECO:0000256" key="2">
    <source>
        <dbReference type="ARBA" id="ARBA00022512"/>
    </source>
</evidence>
<evidence type="ECO:0000256" key="6">
    <source>
        <dbReference type="SAM" id="MobiDB-lite"/>
    </source>
</evidence>
<evidence type="ECO:0000256" key="7">
    <source>
        <dbReference type="SAM" id="SignalP"/>
    </source>
</evidence>
<keyword evidence="2" id="KW-0134">Cell wall</keyword>
<feature type="domain" description="Receptor L-domain" evidence="8">
    <location>
        <begin position="94"/>
        <end position="180"/>
    </location>
</feature>
<organism evidence="9">
    <name type="scientific">Chromera velia CCMP2878</name>
    <dbReference type="NCBI Taxonomy" id="1169474"/>
    <lineage>
        <taxon>Eukaryota</taxon>
        <taxon>Sar</taxon>
        <taxon>Alveolata</taxon>
        <taxon>Colpodellida</taxon>
        <taxon>Chromeraceae</taxon>
        <taxon>Chromera</taxon>
    </lineage>
</organism>
<evidence type="ECO:0000256" key="5">
    <source>
        <dbReference type="ARBA" id="ARBA00023180"/>
    </source>
</evidence>
<dbReference type="PANTHER" id="PTHR31018">
    <property type="entry name" value="SPORULATION-SPECIFIC PROTEIN-RELATED"/>
    <property type="match status" value="1"/>
</dbReference>
<feature type="region of interest" description="Disordered" evidence="6">
    <location>
        <begin position="429"/>
        <end position="514"/>
    </location>
</feature>
<keyword evidence="4 7" id="KW-0732">Signal</keyword>
<evidence type="ECO:0000259" key="8">
    <source>
        <dbReference type="Pfam" id="PF01030"/>
    </source>
</evidence>
<dbReference type="VEuPathDB" id="CryptoDB:Cvel_18559"/>
<reference evidence="9" key="1">
    <citation type="submission" date="2014-11" db="EMBL/GenBank/DDBJ databases">
        <authorList>
            <person name="Otto D Thomas"/>
            <person name="Naeem Raeece"/>
        </authorList>
    </citation>
    <scope>NUCLEOTIDE SEQUENCE</scope>
</reference>
<dbReference type="InterPro" id="IPR051648">
    <property type="entry name" value="CWI-Assembly_Regulator"/>
</dbReference>
<gene>
    <name evidence="9" type="ORF">Cvel_18559</name>
</gene>
<comment type="subcellular location">
    <subcellularLocation>
        <location evidence="1">Secreted</location>
        <location evidence="1">Cell wall</location>
    </subcellularLocation>
</comment>
<protein>
    <recommendedName>
        <fullName evidence="8">Receptor L-domain domain-containing protein</fullName>
    </recommendedName>
</protein>
<keyword evidence="3" id="KW-0964">Secreted</keyword>
<dbReference type="InterPro" id="IPR036941">
    <property type="entry name" value="Rcpt_L-dom_sf"/>
</dbReference>
<evidence type="ECO:0000256" key="4">
    <source>
        <dbReference type="ARBA" id="ARBA00022729"/>
    </source>
</evidence>
<keyword evidence="5" id="KW-0325">Glycoprotein</keyword>
<name>A0A0G4FSJ3_9ALVE</name>
<dbReference type="EMBL" id="CDMZ01000602">
    <property type="protein sequence ID" value="CEM17682.1"/>
    <property type="molecule type" value="Genomic_DNA"/>
</dbReference>
<dbReference type="PANTHER" id="PTHR31018:SF3">
    <property type="entry name" value="RECEPTOR PROTEIN-TYROSINE KINASE"/>
    <property type="match status" value="1"/>
</dbReference>
<evidence type="ECO:0000256" key="3">
    <source>
        <dbReference type="ARBA" id="ARBA00022525"/>
    </source>
</evidence>